<sequence length="675" mass="73353">MLRRVRDYTHIGDKNAGLEGHIAAVGDPTKTPFAIFGLPAATKLEPLLRCLKFSRFVAKSLDALIVDVTRTGRSELPDDWEGRFIAVLQALEHVPGRRPPVVVLSDDAFALRKAVRALRTVNAGLRPLRRAPLEVGAYLQEPGLFGLASVFPVDVAPIAFEADIKDAALATVRNDLLALGRNFRNAGQAVAADAVSRALAFVRRSASLPVGVREAREIADIIHDGDDEVDLSVRALFRPNMALGPLAAAADLVPEFGDEARRLIREIKTRVTAWDEETPISAKLASILKDNAWNSITTTLIIPDRRTADIYLSSDRALGVRCQILDVRGLTERLTSALPTRIVVVGTTPDVIRALLPAPVAPQRVLLLGDAAGIALLLAEIAPIGRIPGFAAIAERACAMSAALQHGGANERLDLAEAEFRVAAAIPEGEIDFTRSGEAYKGEILHFTTTRGHRLAYRPTSNVLEYSPGETRPFERTHARDIKQGDRILVLDASVREPIRRAIAGSRENLKQLGLYHSRIAAIRAVVVGTSDQEKARHVLAAMNTFDPAIGSHELQNVVRWLTADKASGEADGSRQPRAARDWPRFRTFMQAVGVDTHSADMYWRAAIVPARSYRVHEGYLFNQRVVQFILDPEGASVGAAAWKAMPGLWQLVLDALDEVAEISVTTGGGENVHG</sequence>
<accession>A0A0P6VYT5</accession>
<reference evidence="1 2" key="2">
    <citation type="submission" date="2015-10" db="EMBL/GenBank/DDBJ databases">
        <title>Draft Genome Sequence of Prosthecomicrobium hirschii ATCC 27832.</title>
        <authorList>
            <person name="Daniel J."/>
            <person name="Givan S.A."/>
            <person name="Brun Y.V."/>
            <person name="Brown P.J."/>
        </authorList>
    </citation>
    <scope>NUCLEOTIDE SEQUENCE [LARGE SCALE GENOMIC DNA]</scope>
    <source>
        <strain evidence="1 2">16</strain>
    </source>
</reference>
<dbReference type="EMBL" id="LJYW01000001">
    <property type="protein sequence ID" value="KPL50847.1"/>
    <property type="molecule type" value="Genomic_DNA"/>
</dbReference>
<proteinExistence type="predicted"/>
<name>A0A0P6VYT5_9HYPH</name>
<keyword evidence="2" id="KW-1185">Reference proteome</keyword>
<protein>
    <submittedName>
        <fullName evidence="1">Uncharacterized protein</fullName>
    </submittedName>
</protein>
<dbReference type="STRING" id="665126.ABB55_00220"/>
<dbReference type="Proteomes" id="UP000048984">
    <property type="component" value="Unassembled WGS sequence"/>
</dbReference>
<reference evidence="1 2" key="1">
    <citation type="submission" date="2015-09" db="EMBL/GenBank/DDBJ databases">
        <authorList>
            <person name="Jackson K.R."/>
            <person name="Lunt B.L."/>
            <person name="Fisher J.N.B."/>
            <person name="Gardner A.V."/>
            <person name="Bailey M.E."/>
            <person name="Deus L.M."/>
            <person name="Earl A.S."/>
            <person name="Gibby P.D."/>
            <person name="Hartmann K.A."/>
            <person name="Liu J.E."/>
            <person name="Manci A.M."/>
            <person name="Nielsen D.A."/>
            <person name="Solomon M.B."/>
            <person name="Breakwell D.P."/>
            <person name="Burnett S.H."/>
            <person name="Grose J.H."/>
        </authorList>
    </citation>
    <scope>NUCLEOTIDE SEQUENCE [LARGE SCALE GENOMIC DNA]</scope>
    <source>
        <strain evidence="1 2">16</strain>
    </source>
</reference>
<comment type="caution">
    <text evidence="1">The sequence shown here is derived from an EMBL/GenBank/DDBJ whole genome shotgun (WGS) entry which is preliminary data.</text>
</comment>
<evidence type="ECO:0000313" key="1">
    <source>
        <dbReference type="EMBL" id="KPL50847.1"/>
    </source>
</evidence>
<gene>
    <name evidence="1" type="ORF">ABB55_00220</name>
</gene>
<dbReference type="AlphaFoldDB" id="A0A0P6VYT5"/>
<evidence type="ECO:0000313" key="2">
    <source>
        <dbReference type="Proteomes" id="UP000048984"/>
    </source>
</evidence>
<organism evidence="1 2">
    <name type="scientific">Prosthecodimorpha hirschii</name>
    <dbReference type="NCBI Taxonomy" id="665126"/>
    <lineage>
        <taxon>Bacteria</taxon>
        <taxon>Pseudomonadati</taxon>
        <taxon>Pseudomonadota</taxon>
        <taxon>Alphaproteobacteria</taxon>
        <taxon>Hyphomicrobiales</taxon>
        <taxon>Ancalomicrobiaceae</taxon>
        <taxon>Prosthecodimorpha</taxon>
    </lineage>
</organism>